<dbReference type="PANTHER" id="PTHR39608:SF2">
    <property type="entry name" value="MARVEL DOMAIN-CONTAINING PROTEIN"/>
    <property type="match status" value="1"/>
</dbReference>
<dbReference type="OrthoDB" id="20872at2759"/>
<feature type="transmembrane region" description="Helical" evidence="1">
    <location>
        <begin position="75"/>
        <end position="93"/>
    </location>
</feature>
<proteinExistence type="predicted"/>
<dbReference type="HOGENOM" id="CLU_099909_2_0_1"/>
<reference evidence="3" key="1">
    <citation type="journal article" date="2013" name="Genome Announc.">
        <title>Draft genome sequence of the grapevine dieback fungus Eutypa lata UCR-EL1.</title>
        <authorList>
            <person name="Blanco-Ulate B."/>
            <person name="Rolshausen P.E."/>
            <person name="Cantu D."/>
        </authorList>
    </citation>
    <scope>NUCLEOTIDE SEQUENCE [LARGE SCALE GENOMIC DNA]</scope>
    <source>
        <strain evidence="3">UCR-EL1</strain>
    </source>
</reference>
<feature type="transmembrane region" description="Helical" evidence="1">
    <location>
        <begin position="16"/>
        <end position="38"/>
    </location>
</feature>
<feature type="transmembrane region" description="Helical" evidence="1">
    <location>
        <begin position="50"/>
        <end position="69"/>
    </location>
</feature>
<evidence type="ECO:0000256" key="1">
    <source>
        <dbReference type="SAM" id="Phobius"/>
    </source>
</evidence>
<evidence type="ECO:0000313" key="2">
    <source>
        <dbReference type="EMBL" id="EMR67815.1"/>
    </source>
</evidence>
<keyword evidence="3" id="KW-1185">Reference proteome</keyword>
<keyword evidence="1" id="KW-0812">Transmembrane</keyword>
<dbReference type="eggNOG" id="ENOG502R8EF">
    <property type="taxonomic scope" value="Eukaryota"/>
</dbReference>
<organism evidence="2 3">
    <name type="scientific">Eutypa lata (strain UCR-EL1)</name>
    <name type="common">Grapevine dieback disease fungus</name>
    <name type="synonym">Eutypa armeniacae</name>
    <dbReference type="NCBI Taxonomy" id="1287681"/>
    <lineage>
        <taxon>Eukaryota</taxon>
        <taxon>Fungi</taxon>
        <taxon>Dikarya</taxon>
        <taxon>Ascomycota</taxon>
        <taxon>Pezizomycotina</taxon>
        <taxon>Sordariomycetes</taxon>
        <taxon>Xylariomycetidae</taxon>
        <taxon>Xylariales</taxon>
        <taxon>Diatrypaceae</taxon>
        <taxon>Eutypa</taxon>
    </lineage>
</organism>
<dbReference type="EMBL" id="KB706350">
    <property type="protein sequence ID" value="EMR67815.1"/>
    <property type="molecule type" value="Genomic_DNA"/>
</dbReference>
<accession>M7TM59</accession>
<dbReference type="KEGG" id="ela:UCREL1_5184"/>
<evidence type="ECO:0000313" key="3">
    <source>
        <dbReference type="Proteomes" id="UP000012174"/>
    </source>
</evidence>
<feature type="transmembrane region" description="Helical" evidence="1">
    <location>
        <begin position="105"/>
        <end position="127"/>
    </location>
</feature>
<dbReference type="AlphaFoldDB" id="M7TM59"/>
<dbReference type="OMA" id="QFACAGI"/>
<dbReference type="STRING" id="1287681.M7TM59"/>
<protein>
    <recommendedName>
        <fullName evidence="4">MARVEL domain-containing protein</fullName>
    </recommendedName>
</protein>
<dbReference type="PANTHER" id="PTHR39608">
    <property type="entry name" value="INTEGRAL MEMBRANE PROTEIN (AFU_ORTHOLOGUE AFUA_5G08640)"/>
    <property type="match status" value="1"/>
</dbReference>
<name>M7TM59_EUTLA</name>
<gene>
    <name evidence="2" type="ORF">UCREL1_5184</name>
</gene>
<keyword evidence="1" id="KW-1133">Transmembrane helix</keyword>
<sequence length="143" mass="15949">MARTTGAAARTGLPPFFLISNAIVWISAVINMGILSYFIKNSSYVGRHIIYEEVISVLTVAFFLASFVLGTYPGYVLLFNIIFSFLWLVSVVFTAEDWSSTYAGALPHTVEAFSFIAFFFLLFNILYDWHLGYRGGARTTSAV</sequence>
<evidence type="ECO:0008006" key="4">
    <source>
        <dbReference type="Google" id="ProtNLM"/>
    </source>
</evidence>
<dbReference type="Proteomes" id="UP000012174">
    <property type="component" value="Unassembled WGS sequence"/>
</dbReference>
<keyword evidence="1" id="KW-0472">Membrane</keyword>